<evidence type="ECO:0000256" key="3">
    <source>
        <dbReference type="ARBA" id="ARBA00022692"/>
    </source>
</evidence>
<dbReference type="OrthoDB" id="5420389at2"/>
<accession>A0A1W1Z834</accession>
<protein>
    <submittedName>
        <fullName evidence="7">ATP synthase I chain</fullName>
    </submittedName>
</protein>
<dbReference type="RefSeq" id="WP_084066813.1">
    <property type="nucleotide sequence ID" value="NZ_FWXY01000002.1"/>
</dbReference>
<feature type="transmembrane region" description="Helical" evidence="6">
    <location>
        <begin position="106"/>
        <end position="128"/>
    </location>
</feature>
<evidence type="ECO:0000313" key="8">
    <source>
        <dbReference type="Proteomes" id="UP000192418"/>
    </source>
</evidence>
<gene>
    <name evidence="7" type="ORF">SAMN02746065_102141</name>
</gene>
<evidence type="ECO:0000256" key="5">
    <source>
        <dbReference type="ARBA" id="ARBA00023136"/>
    </source>
</evidence>
<keyword evidence="2" id="KW-1003">Cell membrane</keyword>
<dbReference type="InterPro" id="IPR005598">
    <property type="entry name" value="ATP_synth_I"/>
</dbReference>
<dbReference type="STRING" id="1121400.SAMN02746065_102141"/>
<reference evidence="7 8" key="1">
    <citation type="submission" date="2017-04" db="EMBL/GenBank/DDBJ databases">
        <authorList>
            <person name="Afonso C.L."/>
            <person name="Miller P.J."/>
            <person name="Scott M.A."/>
            <person name="Spackman E."/>
            <person name="Goraichik I."/>
            <person name="Dimitrov K.M."/>
            <person name="Suarez D.L."/>
            <person name="Swayne D.E."/>
        </authorList>
    </citation>
    <scope>NUCLEOTIDE SEQUENCE [LARGE SCALE GENOMIC DNA]</scope>
    <source>
        <strain evidence="7 8">DSM 3385</strain>
    </source>
</reference>
<dbReference type="AlphaFoldDB" id="A0A1W1Z834"/>
<sequence>MDIHQRIIKFVTTSNWFLFVVGTLLGFINTPMPFAMGILTGSLLVTLNFHLLRHTLYKAMATASGKPARSILGVVLIKYYIRFAISGIVIFALIKGNIVDPLGLIMGLSVVVVSIMAATTLELTRLIFKEAV</sequence>
<evidence type="ECO:0000256" key="6">
    <source>
        <dbReference type="SAM" id="Phobius"/>
    </source>
</evidence>
<evidence type="ECO:0000256" key="4">
    <source>
        <dbReference type="ARBA" id="ARBA00022989"/>
    </source>
</evidence>
<comment type="subcellular location">
    <subcellularLocation>
        <location evidence="1">Cell membrane</location>
        <topology evidence="1">Multi-pass membrane protein</topology>
    </subcellularLocation>
</comment>
<feature type="transmembrane region" description="Helical" evidence="6">
    <location>
        <begin position="34"/>
        <end position="51"/>
    </location>
</feature>
<name>A0A1W1Z834_9BACT</name>
<dbReference type="Proteomes" id="UP000192418">
    <property type="component" value="Unassembled WGS sequence"/>
</dbReference>
<dbReference type="GO" id="GO:0005886">
    <property type="term" value="C:plasma membrane"/>
    <property type="evidence" value="ECO:0007669"/>
    <property type="project" value="UniProtKB-SubCell"/>
</dbReference>
<evidence type="ECO:0000313" key="7">
    <source>
        <dbReference type="EMBL" id="SMC44472.1"/>
    </source>
</evidence>
<evidence type="ECO:0000256" key="1">
    <source>
        <dbReference type="ARBA" id="ARBA00004651"/>
    </source>
</evidence>
<proteinExistence type="predicted"/>
<feature type="transmembrane region" description="Helical" evidence="6">
    <location>
        <begin position="7"/>
        <end position="28"/>
    </location>
</feature>
<evidence type="ECO:0000256" key="2">
    <source>
        <dbReference type="ARBA" id="ARBA00022475"/>
    </source>
</evidence>
<organism evidence="7 8">
    <name type="scientific">Desulfocicer vacuolatum DSM 3385</name>
    <dbReference type="NCBI Taxonomy" id="1121400"/>
    <lineage>
        <taxon>Bacteria</taxon>
        <taxon>Pseudomonadati</taxon>
        <taxon>Thermodesulfobacteriota</taxon>
        <taxon>Desulfobacteria</taxon>
        <taxon>Desulfobacterales</taxon>
        <taxon>Desulfobacteraceae</taxon>
        <taxon>Desulfocicer</taxon>
    </lineage>
</organism>
<dbReference type="EMBL" id="FWXY01000002">
    <property type="protein sequence ID" value="SMC44472.1"/>
    <property type="molecule type" value="Genomic_DNA"/>
</dbReference>
<keyword evidence="8" id="KW-1185">Reference proteome</keyword>
<keyword evidence="3 6" id="KW-0812">Transmembrane</keyword>
<dbReference type="Pfam" id="PF03899">
    <property type="entry name" value="ATP-synt_I"/>
    <property type="match status" value="1"/>
</dbReference>
<feature type="transmembrane region" description="Helical" evidence="6">
    <location>
        <begin position="71"/>
        <end position="94"/>
    </location>
</feature>
<keyword evidence="5 6" id="KW-0472">Membrane</keyword>
<keyword evidence="4 6" id="KW-1133">Transmembrane helix</keyword>